<name>A0A1C4ZAT3_9ACTN</name>
<reference evidence="4" key="1">
    <citation type="submission" date="2016-06" db="EMBL/GenBank/DDBJ databases">
        <authorList>
            <person name="Varghese N."/>
            <person name="Submissions Spin"/>
        </authorList>
    </citation>
    <scope>NUCLEOTIDE SEQUENCE [LARGE SCALE GENOMIC DNA]</scope>
    <source>
        <strain evidence="4">DSM 45160</strain>
    </source>
</reference>
<evidence type="ECO:0000256" key="1">
    <source>
        <dbReference type="SAM" id="MobiDB-lite"/>
    </source>
</evidence>
<dbReference type="InterPro" id="IPR036844">
    <property type="entry name" value="Hint_dom_sf"/>
</dbReference>
<dbReference type="InterPro" id="IPR030934">
    <property type="entry name" value="Intein_C"/>
</dbReference>
<protein>
    <submittedName>
        <fullName evidence="3">Intein N-terminal splicing region</fullName>
    </submittedName>
</protein>
<feature type="compositionally biased region" description="Gly residues" evidence="1">
    <location>
        <begin position="269"/>
        <end position="285"/>
    </location>
</feature>
<gene>
    <name evidence="3" type="ORF">GA0070612_6099</name>
</gene>
<feature type="region of interest" description="Disordered" evidence="1">
    <location>
        <begin position="226"/>
        <end position="331"/>
    </location>
</feature>
<dbReference type="CDD" id="cd00081">
    <property type="entry name" value="Hint"/>
    <property type="match status" value="1"/>
</dbReference>
<dbReference type="InterPro" id="IPR026834">
    <property type="entry name" value="LHH"/>
</dbReference>
<dbReference type="PROSITE" id="PS50818">
    <property type="entry name" value="INTEIN_C_TER"/>
    <property type="match status" value="1"/>
</dbReference>
<dbReference type="Proteomes" id="UP000198224">
    <property type="component" value="Chromosome I"/>
</dbReference>
<proteinExistence type="predicted"/>
<feature type="compositionally biased region" description="Low complexity" evidence="1">
    <location>
        <begin position="257"/>
        <end position="268"/>
    </location>
</feature>
<feature type="domain" description="Hint" evidence="2">
    <location>
        <begin position="323"/>
        <end position="428"/>
    </location>
</feature>
<accession>A0A1C4ZAT3</accession>
<dbReference type="SUPFAM" id="SSF51294">
    <property type="entry name" value="Hedgehog/intein (Hint) domain"/>
    <property type="match status" value="1"/>
</dbReference>
<dbReference type="Pfam" id="PF14411">
    <property type="entry name" value="LHH"/>
    <property type="match status" value="1"/>
</dbReference>
<dbReference type="Gene3D" id="2.170.16.10">
    <property type="entry name" value="Hedgehog/Intein (Hint) domain"/>
    <property type="match status" value="1"/>
</dbReference>
<feature type="compositionally biased region" description="Gly residues" evidence="1">
    <location>
        <begin position="292"/>
        <end position="311"/>
    </location>
</feature>
<dbReference type="SMART" id="SM00306">
    <property type="entry name" value="HintN"/>
    <property type="match status" value="1"/>
</dbReference>
<dbReference type="AlphaFoldDB" id="A0A1C4ZAT3"/>
<dbReference type="InterPro" id="IPR003587">
    <property type="entry name" value="Hint_dom_N"/>
</dbReference>
<feature type="compositionally biased region" description="Polar residues" evidence="1">
    <location>
        <begin position="233"/>
        <end position="255"/>
    </location>
</feature>
<organism evidence="3 4">
    <name type="scientific">Micromonospora chokoriensis</name>
    <dbReference type="NCBI Taxonomy" id="356851"/>
    <lineage>
        <taxon>Bacteria</taxon>
        <taxon>Bacillati</taxon>
        <taxon>Actinomycetota</taxon>
        <taxon>Actinomycetes</taxon>
        <taxon>Micromonosporales</taxon>
        <taxon>Micromonosporaceae</taxon>
        <taxon>Micromonospora</taxon>
    </lineage>
</organism>
<evidence type="ECO:0000259" key="2">
    <source>
        <dbReference type="SMART" id="SM00306"/>
    </source>
</evidence>
<dbReference type="Pfam" id="PF07591">
    <property type="entry name" value="PT-HINT"/>
    <property type="match status" value="1"/>
</dbReference>
<dbReference type="EMBL" id="LT607409">
    <property type="protein sequence ID" value="SCF30085.1"/>
    <property type="molecule type" value="Genomic_DNA"/>
</dbReference>
<keyword evidence="4" id="KW-1185">Reference proteome</keyword>
<evidence type="ECO:0000313" key="4">
    <source>
        <dbReference type="Proteomes" id="UP000198224"/>
    </source>
</evidence>
<sequence>MYGCNGSPAQRWGFAATPNQSNPNLGTLAAYDTWCVQPAVYTAASAFAVQSCTGAADPISDLADPAQSNGYAYAHNNPVTHSDPSGLSVALTASETAAALAGAGLSAAMVSQAQANMGRSLMSVVLDSAWYILKEFIGINDAMNCFGGDMWACGSLIIGAIPWAKLGKIPAVMRAVNRTIDAIQAWRAAKRAAEAVLAAARAAETAALNAKKLAIERAKKAAQAAKKKAADKVNTTSNKATQASKKTGNPVQKQAQAKGNPKGSSAGSSGAGKSGGNKSSGGAGKGDAKPGGASGASGRSNGGTSGGGGAGKPDAGGSCPTDGNSFVPGTKVLMADGSTKPIEDVKPGDKVQVTDPETGRVEVETVTAAITGEGVKNLVKVTIDTDGEQGSDTAEVTATDGHPFWVPELDEWVDATDLRTGQMLRTSAGTLVQITAIERWSTEWATVHNLTVANTHTYYVIAGSASVLVHNCGGKWTPTDVDGQRVYQRDDLVDPNYTSPKDKYGRTNLKRMQQGLAPMGPDDNPVVLHHMLQTQDGPLAELTQSMHQGWFRQLHINVGTRIPSGIDRDAFAVWKTAYWKSRAAGF</sequence>
<evidence type="ECO:0000313" key="3">
    <source>
        <dbReference type="EMBL" id="SCF30085.1"/>
    </source>
</evidence>